<dbReference type="EC" id="3.2.1.28" evidence="3"/>
<feature type="domain" description="GH15-like" evidence="12">
    <location>
        <begin position="217"/>
        <end position="581"/>
    </location>
</feature>
<dbReference type="AlphaFoldDB" id="A0A848L5V5"/>
<evidence type="ECO:0000256" key="10">
    <source>
        <dbReference type="ARBA" id="ARBA00053030"/>
    </source>
</evidence>
<keyword evidence="7" id="KW-0326">Glycosidase</keyword>
<proteinExistence type="inferred from homology"/>
<evidence type="ECO:0000256" key="5">
    <source>
        <dbReference type="ARBA" id="ARBA00022801"/>
    </source>
</evidence>
<evidence type="ECO:0000256" key="8">
    <source>
        <dbReference type="ARBA" id="ARBA00030473"/>
    </source>
</evidence>
<evidence type="ECO:0000256" key="7">
    <source>
        <dbReference type="ARBA" id="ARBA00023295"/>
    </source>
</evidence>
<dbReference type="Pfam" id="PF00723">
    <property type="entry name" value="Glyco_hydro_15"/>
    <property type="match status" value="1"/>
</dbReference>
<dbReference type="InterPro" id="IPR008928">
    <property type="entry name" value="6-hairpin_glycosidase_sf"/>
</dbReference>
<comment type="pathway">
    <text evidence="11">Glycan degradation; trehalose degradation; D-glucose from alpha,alpha-trehalose: step 1/1.</text>
</comment>
<accession>A0A848L5V5</accession>
<evidence type="ECO:0000256" key="4">
    <source>
        <dbReference type="ARBA" id="ARBA00019905"/>
    </source>
</evidence>
<evidence type="ECO:0000313" key="14">
    <source>
        <dbReference type="EMBL" id="NMO13996.1"/>
    </source>
</evidence>
<feature type="domain" description="Trehalase-like N-terminal" evidence="13">
    <location>
        <begin position="2"/>
        <end position="138"/>
    </location>
</feature>
<evidence type="ECO:0000256" key="1">
    <source>
        <dbReference type="ARBA" id="ARBA00001576"/>
    </source>
</evidence>
<evidence type="ECO:0000256" key="9">
    <source>
        <dbReference type="ARBA" id="ARBA00031637"/>
    </source>
</evidence>
<dbReference type="InterPro" id="IPR012341">
    <property type="entry name" value="6hp_glycosidase-like_sf"/>
</dbReference>
<comment type="cofactor">
    <cofactor evidence="10">
        <name>phosphate</name>
        <dbReference type="ChEBI" id="CHEBI:43474"/>
    </cofactor>
</comment>
<dbReference type="EMBL" id="JABBJJ010000011">
    <property type="protein sequence ID" value="NMO13996.1"/>
    <property type="molecule type" value="Genomic_DNA"/>
</dbReference>
<evidence type="ECO:0000256" key="3">
    <source>
        <dbReference type="ARBA" id="ARBA00012757"/>
    </source>
</evidence>
<comment type="similarity">
    <text evidence="2">Belongs to the glycosyl hydrolase 15 family.</text>
</comment>
<dbReference type="GO" id="GO:0004555">
    <property type="term" value="F:alpha,alpha-trehalase activity"/>
    <property type="evidence" value="ECO:0007669"/>
    <property type="project" value="UniProtKB-EC"/>
</dbReference>
<dbReference type="InterPro" id="IPR045582">
    <property type="entry name" value="Trehalase-like_N"/>
</dbReference>
<protein>
    <recommendedName>
        <fullName evidence="4">Trehalase</fullName>
        <ecNumber evidence="3">3.2.1.28</ecNumber>
    </recommendedName>
    <alternativeName>
        <fullName evidence="8">Alpha,alpha-trehalase</fullName>
    </alternativeName>
    <alternativeName>
        <fullName evidence="9">Alpha,alpha-trehalose glucohydrolase</fullName>
    </alternativeName>
</protein>
<keyword evidence="6" id="KW-0119">Carbohydrate metabolism</keyword>
<keyword evidence="5 14" id="KW-0378">Hydrolase</keyword>
<organism evidence="14 15">
    <name type="scientific">Pyxidicoccus fallax</name>
    <dbReference type="NCBI Taxonomy" id="394095"/>
    <lineage>
        <taxon>Bacteria</taxon>
        <taxon>Pseudomonadati</taxon>
        <taxon>Myxococcota</taxon>
        <taxon>Myxococcia</taxon>
        <taxon>Myxococcales</taxon>
        <taxon>Cystobacterineae</taxon>
        <taxon>Myxococcaceae</taxon>
        <taxon>Pyxidicoccus</taxon>
    </lineage>
</organism>
<dbReference type="FunFam" id="1.50.10.10:FF:000005">
    <property type="entry name" value="Glycosyl hydrolase, glucoamylase"/>
    <property type="match status" value="1"/>
</dbReference>
<dbReference type="Proteomes" id="UP000518300">
    <property type="component" value="Unassembled WGS sequence"/>
</dbReference>
<dbReference type="GO" id="GO:0005993">
    <property type="term" value="P:trehalose catabolic process"/>
    <property type="evidence" value="ECO:0007669"/>
    <property type="project" value="UniProtKB-ARBA"/>
</dbReference>
<dbReference type="RefSeq" id="WP_169343277.1">
    <property type="nucleotide sequence ID" value="NZ_JABBJJ010000011.1"/>
</dbReference>
<evidence type="ECO:0000259" key="13">
    <source>
        <dbReference type="Pfam" id="PF19291"/>
    </source>
</evidence>
<reference evidence="14 15" key="1">
    <citation type="submission" date="2020-04" db="EMBL/GenBank/DDBJ databases">
        <title>Draft genome of Pyxidicoccus fallax type strain.</title>
        <authorList>
            <person name="Whitworth D.E."/>
        </authorList>
    </citation>
    <scope>NUCLEOTIDE SEQUENCE [LARGE SCALE GENOMIC DNA]</scope>
    <source>
        <strain evidence="14 15">DSM 14698</strain>
    </source>
</reference>
<dbReference type="SUPFAM" id="SSF48208">
    <property type="entry name" value="Six-hairpin glycosidases"/>
    <property type="match status" value="1"/>
</dbReference>
<dbReference type="Gene3D" id="1.50.10.10">
    <property type="match status" value="1"/>
</dbReference>
<dbReference type="PANTHER" id="PTHR31616">
    <property type="entry name" value="TREHALASE"/>
    <property type="match status" value="1"/>
</dbReference>
<evidence type="ECO:0000256" key="2">
    <source>
        <dbReference type="ARBA" id="ARBA00006188"/>
    </source>
</evidence>
<evidence type="ECO:0000256" key="11">
    <source>
        <dbReference type="ARBA" id="ARBA00060615"/>
    </source>
</evidence>
<comment type="caution">
    <text evidence="14">The sequence shown here is derived from an EMBL/GenBank/DDBJ whole genome shotgun (WGS) entry which is preliminary data.</text>
</comment>
<keyword evidence="15" id="KW-1185">Reference proteome</keyword>
<dbReference type="InterPro" id="IPR011613">
    <property type="entry name" value="GH15-like"/>
</dbReference>
<evidence type="ECO:0000259" key="12">
    <source>
        <dbReference type="Pfam" id="PF00723"/>
    </source>
</evidence>
<gene>
    <name evidence="14" type="ORF">HG543_03865</name>
</gene>
<evidence type="ECO:0000256" key="6">
    <source>
        <dbReference type="ARBA" id="ARBA00023277"/>
    </source>
</evidence>
<sequence length="602" mass="67428">MALPLEAYALIGDTQSAALVGRDGSIDWLCWPRFDSDACFAALLGNVDHGRWRVAPRIPVRDVRRRYQPDTLLLETELHTDTGTVRLFDFMPVRSNSPELIRIVEGVSGEVPMRMELSPRFGYGDRTPWLNLSPGGAITKAGPDALFLHADLPLREENATVVADFTLRQNERVPLVLSWYPSHLSPPARPDPIGALVETQRWWHHWVSHCTYTGPWRQQVVRSLITLKALTYSPTGGLVAAPTTSLPERLGGVRNWDYRFCWVRDATLTLLALVNAGYTQEAVAWRDWLLRAVAGEPDELQIMYGVAGERRLTEVELSWLPGYEASRPVRIGNAAVGQLQLDVFGEIFDCFYQARLRGVPPAQEGWDVAVHLIRCLEERWREPDEGIWEVRGGRQHFTHSKVMAWVALDRAVKAAALRGVAGEQVEHWKALRDEVHAEICARGYDARRNTFTQTFGGTALDASLLLIPLVGFLPPEDPRVRGTVEAVQRELCHDGLVRRYHTHETQDGLPPGEGVFLACSFWLADALLMLGLRNEARELFERLLGLSNDVGLLAEEYEPRAGRMVGNFPQAFSHLALVSTAQKLSCDGVGPGQQRPGCWRSH</sequence>
<dbReference type="Pfam" id="PF19291">
    <property type="entry name" value="TREH_N"/>
    <property type="match status" value="1"/>
</dbReference>
<evidence type="ECO:0000313" key="15">
    <source>
        <dbReference type="Proteomes" id="UP000518300"/>
    </source>
</evidence>
<comment type="catalytic activity">
    <reaction evidence="1">
        <text>alpha,alpha-trehalose + H2O = alpha-D-glucose + beta-D-glucose</text>
        <dbReference type="Rhea" id="RHEA:32675"/>
        <dbReference type="ChEBI" id="CHEBI:15377"/>
        <dbReference type="ChEBI" id="CHEBI:15903"/>
        <dbReference type="ChEBI" id="CHEBI:16551"/>
        <dbReference type="ChEBI" id="CHEBI:17925"/>
        <dbReference type="EC" id="3.2.1.28"/>
    </reaction>
</comment>
<name>A0A848L5V5_9BACT</name>
<dbReference type="PANTHER" id="PTHR31616:SF0">
    <property type="entry name" value="GLUCAN 1,4-ALPHA-GLUCOSIDASE"/>
    <property type="match status" value="1"/>
</dbReference>